<dbReference type="EMBL" id="KZ345053">
    <property type="protein sequence ID" value="PIO76437.1"/>
    <property type="molecule type" value="Genomic_DNA"/>
</dbReference>
<comment type="subcellular location">
    <subcellularLocation>
        <location evidence="2">Cell projection</location>
        <location evidence="2">Rhabdomere membrane</location>
        <topology evidence="2">Multi-pass membrane protein</topology>
    </subcellularLocation>
</comment>
<reference evidence="6 7" key="1">
    <citation type="submission" date="2015-09" db="EMBL/GenBank/DDBJ databases">
        <title>Draft genome of the parasitic nematode Teladorsagia circumcincta isolate WARC Sus (inbred).</title>
        <authorList>
            <person name="Mitreva M."/>
        </authorList>
    </citation>
    <scope>NUCLEOTIDE SEQUENCE [LARGE SCALE GENOMIC DNA]</scope>
    <source>
        <strain evidence="6 7">S</strain>
    </source>
</reference>
<feature type="region of interest" description="Disordered" evidence="3">
    <location>
        <begin position="285"/>
        <end position="351"/>
    </location>
</feature>
<feature type="region of interest" description="Disordered" evidence="3">
    <location>
        <begin position="116"/>
        <end position="142"/>
    </location>
</feature>
<gene>
    <name evidence="6" type="ORF">TELCIR_01501</name>
</gene>
<evidence type="ECO:0000256" key="1">
    <source>
        <dbReference type="ARBA" id="ARBA00013487"/>
    </source>
</evidence>
<organism evidence="6 7">
    <name type="scientific">Teladorsagia circumcincta</name>
    <name type="common">Brown stomach worm</name>
    <name type="synonym">Ostertagia circumcincta</name>
    <dbReference type="NCBI Taxonomy" id="45464"/>
    <lineage>
        <taxon>Eukaryota</taxon>
        <taxon>Metazoa</taxon>
        <taxon>Ecdysozoa</taxon>
        <taxon>Nematoda</taxon>
        <taxon>Chromadorea</taxon>
        <taxon>Rhabditida</taxon>
        <taxon>Rhabditina</taxon>
        <taxon>Rhabditomorpha</taxon>
        <taxon>Strongyloidea</taxon>
        <taxon>Trichostrongylidae</taxon>
        <taxon>Teladorsagia</taxon>
    </lineage>
</organism>
<feature type="compositionally biased region" description="Gly residues" evidence="3">
    <location>
        <begin position="307"/>
        <end position="325"/>
    </location>
</feature>
<evidence type="ECO:0000256" key="3">
    <source>
        <dbReference type="SAM" id="MobiDB-lite"/>
    </source>
</evidence>
<dbReference type="PRINTS" id="PR00239">
    <property type="entry name" value="RHODOPSNTAIL"/>
</dbReference>
<dbReference type="AlphaFoldDB" id="A0A2G9V1T6"/>
<dbReference type="InterPro" id="IPR006031">
    <property type="entry name" value="XYPPX"/>
</dbReference>
<name>A0A2G9V1T6_TELCI</name>
<feature type="transmembrane region" description="Helical" evidence="4">
    <location>
        <begin position="83"/>
        <end position="107"/>
    </location>
</feature>
<dbReference type="Pfam" id="PF01705">
    <property type="entry name" value="CX"/>
    <property type="match status" value="1"/>
</dbReference>
<proteinExistence type="predicted"/>
<feature type="domain" description="CX" evidence="5">
    <location>
        <begin position="36"/>
        <end position="72"/>
    </location>
</feature>
<evidence type="ECO:0000259" key="5">
    <source>
        <dbReference type="Pfam" id="PF01705"/>
    </source>
</evidence>
<feature type="region of interest" description="Disordered" evidence="3">
    <location>
        <begin position="386"/>
        <end position="442"/>
    </location>
</feature>
<feature type="compositionally biased region" description="Gly residues" evidence="3">
    <location>
        <begin position="407"/>
        <end position="426"/>
    </location>
</feature>
<sequence>MICRSELSGEAVRAKRAVSNITLLSTTPAASPTTMEPDKILDSLQYKNGTRPQVITWACRRDVEECCGTECCPANGSSGVSSLGIVIMILALVALVLCYCGLAVYAWSNGGFFETGQRRPINTRHSNYPRDDTGPYHPYTYPYQEYPPQGYAPYDYPPYGYPPQYYAPEGYPPDAYPPEGYPPQGYPPEGYPPQGYPPQGYPPKGYSREDSPAEDSHPKKRRSRSRESDRSGGHPKGQKITNEIIKLKGKEQKPNMWNRFFNTILVLLLMDEACSKWGGGWRRPSEGWERPSGGWGRPPGRIRRPGRWGGPHGGVMRPGGWGRPPGGVIRPGRWGSRSGMPGRDWGESSTHNTSPAMWNRFFNVILVLLLTDEVCSKWGGGWGRPSGGWERPSGGWGRPPGRIRRPGGWGRPHGGVVRPGGWGRLPGGVIHPGRSGSRSGMPGPGWGMLAFEAGRAIIQSMTTSFSHNGRDYYFDNHPHMKKDLLQCTMLLEELKLVS</sequence>
<keyword evidence="7" id="KW-1185">Reference proteome</keyword>
<dbReference type="Proteomes" id="UP000230423">
    <property type="component" value="Unassembled WGS sequence"/>
</dbReference>
<feature type="region of interest" description="Disordered" evidence="3">
    <location>
        <begin position="172"/>
        <end position="242"/>
    </location>
</feature>
<dbReference type="OrthoDB" id="5871812at2759"/>
<evidence type="ECO:0000313" key="6">
    <source>
        <dbReference type="EMBL" id="PIO76437.1"/>
    </source>
</evidence>
<dbReference type="InterPro" id="IPR002619">
    <property type="entry name" value="CX"/>
</dbReference>
<protein>
    <recommendedName>
        <fullName evidence="1">Rhodopsin</fullName>
    </recommendedName>
</protein>
<evidence type="ECO:0000313" key="7">
    <source>
        <dbReference type="Proteomes" id="UP000230423"/>
    </source>
</evidence>
<keyword evidence="4" id="KW-0812">Transmembrane</keyword>
<keyword evidence="4" id="KW-0472">Membrane</keyword>
<keyword evidence="4" id="KW-1133">Transmembrane helix</keyword>
<dbReference type="PANTHER" id="PTHR47520">
    <property type="entry name" value="CX DOMAIN-CONTAINING PROTEIN-RELATED"/>
    <property type="match status" value="1"/>
</dbReference>
<feature type="compositionally biased region" description="Low complexity" evidence="3">
    <location>
        <begin position="326"/>
        <end position="335"/>
    </location>
</feature>
<feature type="compositionally biased region" description="Low complexity" evidence="3">
    <location>
        <begin position="432"/>
        <end position="441"/>
    </location>
</feature>
<feature type="compositionally biased region" description="Pro residues" evidence="3">
    <location>
        <begin position="172"/>
        <end position="201"/>
    </location>
</feature>
<feature type="compositionally biased region" description="Basic and acidic residues" evidence="3">
    <location>
        <begin position="206"/>
        <end position="217"/>
    </location>
</feature>
<dbReference type="Pfam" id="PF02162">
    <property type="entry name" value="XYPPX"/>
    <property type="match status" value="2"/>
</dbReference>
<evidence type="ECO:0000256" key="2">
    <source>
        <dbReference type="ARBA" id="ARBA00043946"/>
    </source>
</evidence>
<accession>A0A2G9V1T6</accession>
<evidence type="ECO:0000256" key="4">
    <source>
        <dbReference type="SAM" id="Phobius"/>
    </source>
</evidence>